<dbReference type="Pfam" id="PF07660">
    <property type="entry name" value="STN"/>
    <property type="match status" value="1"/>
</dbReference>
<feature type="domain" description="Secretin/TonB short N-terminal" evidence="5">
    <location>
        <begin position="60"/>
        <end position="111"/>
    </location>
</feature>
<name>A0A1I1XEY4_9GAMM</name>
<dbReference type="SMART" id="SM00965">
    <property type="entry name" value="STN"/>
    <property type="match status" value="1"/>
</dbReference>
<evidence type="ECO:0000259" key="5">
    <source>
        <dbReference type="SMART" id="SM00965"/>
    </source>
</evidence>
<dbReference type="Gene3D" id="3.55.50.30">
    <property type="match status" value="1"/>
</dbReference>
<evidence type="ECO:0000256" key="3">
    <source>
        <dbReference type="ARBA" id="ARBA00023237"/>
    </source>
</evidence>
<reference evidence="7" key="1">
    <citation type="submission" date="2016-10" db="EMBL/GenBank/DDBJ databases">
        <authorList>
            <person name="Varghese N."/>
            <person name="Submissions S."/>
        </authorList>
    </citation>
    <scope>NUCLEOTIDE SEQUENCE [LARGE SCALE GENOMIC DNA]</scope>
    <source>
        <strain evidence="7">UNC178MFTsu3.1</strain>
    </source>
</reference>
<keyword evidence="4" id="KW-0732">Signal</keyword>
<accession>A0A1I1XEY4</accession>
<dbReference type="Gene3D" id="3.30.1150.10">
    <property type="match status" value="1"/>
</dbReference>
<sequence>MKYARWVLLAACGFCGGTGHALGQQAQMGPAEDARGLVSFDIGPQPLSSAVRAFSDVTGQALLVDERLLVGRMSPGARGEFTPEDALRRLLAGTGLRERYTSDKAFTLMPSVDANRDVTGAAPMPPVEERADTLVASYGAALQAAVEAALCRTPLTRPGEYRLALQVWVDGSGEVHRLRLLGSTGRAERDQAVESVLGGLRVDPPPPGLAQPLTLLLLPADASRPARC</sequence>
<dbReference type="SUPFAM" id="SSF74653">
    <property type="entry name" value="TolA/TonB C-terminal domain"/>
    <property type="match status" value="1"/>
</dbReference>
<keyword evidence="7" id="KW-1185">Reference proteome</keyword>
<dbReference type="InterPro" id="IPR011662">
    <property type="entry name" value="Secretin/TonB_short_N"/>
</dbReference>
<evidence type="ECO:0000256" key="4">
    <source>
        <dbReference type="SAM" id="SignalP"/>
    </source>
</evidence>
<feature type="chain" id="PRO_5011755906" description="Secretin/TonB short N-terminal domain-containing protein" evidence="4">
    <location>
        <begin position="22"/>
        <end position="228"/>
    </location>
</feature>
<dbReference type="Proteomes" id="UP000199477">
    <property type="component" value="Unassembled WGS sequence"/>
</dbReference>
<evidence type="ECO:0000313" key="7">
    <source>
        <dbReference type="Proteomes" id="UP000199477"/>
    </source>
</evidence>
<protein>
    <recommendedName>
        <fullName evidence="5">Secretin/TonB short N-terminal domain-containing protein</fullName>
    </recommendedName>
</protein>
<feature type="signal peptide" evidence="4">
    <location>
        <begin position="1"/>
        <end position="21"/>
    </location>
</feature>
<evidence type="ECO:0000256" key="2">
    <source>
        <dbReference type="ARBA" id="ARBA00023136"/>
    </source>
</evidence>
<evidence type="ECO:0000256" key="1">
    <source>
        <dbReference type="ARBA" id="ARBA00022448"/>
    </source>
</evidence>
<proteinExistence type="predicted"/>
<keyword evidence="2" id="KW-0472">Membrane</keyword>
<dbReference type="EMBL" id="FONH01000001">
    <property type="protein sequence ID" value="SFE05892.1"/>
    <property type="molecule type" value="Genomic_DNA"/>
</dbReference>
<dbReference type="AlphaFoldDB" id="A0A1I1XEY4"/>
<dbReference type="GO" id="GO:0019867">
    <property type="term" value="C:outer membrane"/>
    <property type="evidence" value="ECO:0007669"/>
    <property type="project" value="InterPro"/>
</dbReference>
<evidence type="ECO:0000313" key="6">
    <source>
        <dbReference type="EMBL" id="SFE05892.1"/>
    </source>
</evidence>
<dbReference type="STRING" id="500610.SAMN02799615_00229"/>
<organism evidence="6 7">
    <name type="scientific">Dyella marensis</name>
    <dbReference type="NCBI Taxonomy" id="500610"/>
    <lineage>
        <taxon>Bacteria</taxon>
        <taxon>Pseudomonadati</taxon>
        <taxon>Pseudomonadota</taxon>
        <taxon>Gammaproteobacteria</taxon>
        <taxon>Lysobacterales</taxon>
        <taxon>Rhodanobacteraceae</taxon>
        <taxon>Dyella</taxon>
    </lineage>
</organism>
<keyword evidence="1" id="KW-0813">Transport</keyword>
<keyword evidence="3" id="KW-0998">Cell outer membrane</keyword>
<gene>
    <name evidence="6" type="ORF">SAMN02799615_00229</name>
</gene>